<sequence>MTSRTHESGRPARGALGTRIAAVVILAVAAVVLTDAVRIAVDGGFGPSEPGFFPLIVGVGLAVFGTAFLLRTTAVPDLALREQAGEEHATTHWRTLWSVIGGLVAYAVLLEPLGYILATSLFFLAVNLIAGSRRWVRTIIIAVLLATVLYLGFTELLGVRLPVGPWGE</sequence>
<dbReference type="RefSeq" id="WP_344718346.1">
    <property type="nucleotide sequence ID" value="NZ_BAAAYG010000003.1"/>
</dbReference>
<dbReference type="InterPro" id="IPR009936">
    <property type="entry name" value="DUF1468"/>
</dbReference>
<proteinExistence type="predicted"/>
<comment type="caution">
    <text evidence="3">The sequence shown here is derived from an EMBL/GenBank/DDBJ whole genome shotgun (WGS) entry which is preliminary data.</text>
</comment>
<feature type="transmembrane region" description="Helical" evidence="1">
    <location>
        <begin position="52"/>
        <end position="70"/>
    </location>
</feature>
<dbReference type="EMBL" id="BAAAYG010000003">
    <property type="protein sequence ID" value="GAA3281697.1"/>
    <property type="molecule type" value="Genomic_DNA"/>
</dbReference>
<feature type="transmembrane region" description="Helical" evidence="1">
    <location>
        <begin position="115"/>
        <end position="132"/>
    </location>
</feature>
<organism evidence="3 4">
    <name type="scientific">Nesterenkonia halobia</name>
    <dbReference type="NCBI Taxonomy" id="37922"/>
    <lineage>
        <taxon>Bacteria</taxon>
        <taxon>Bacillati</taxon>
        <taxon>Actinomycetota</taxon>
        <taxon>Actinomycetes</taxon>
        <taxon>Micrococcales</taxon>
        <taxon>Micrococcaceae</taxon>
        <taxon>Nesterenkonia</taxon>
    </lineage>
</organism>
<feature type="transmembrane region" description="Helical" evidence="1">
    <location>
        <begin position="20"/>
        <end position="40"/>
    </location>
</feature>
<evidence type="ECO:0000256" key="1">
    <source>
        <dbReference type="SAM" id="Phobius"/>
    </source>
</evidence>
<evidence type="ECO:0000313" key="4">
    <source>
        <dbReference type="Proteomes" id="UP001501736"/>
    </source>
</evidence>
<protein>
    <submittedName>
        <fullName evidence="3">Tripartite tricarboxylate transporter TctB family protein</fullName>
    </submittedName>
</protein>
<name>A0ABP6RGV6_9MICC</name>
<keyword evidence="4" id="KW-1185">Reference proteome</keyword>
<evidence type="ECO:0000259" key="2">
    <source>
        <dbReference type="Pfam" id="PF07331"/>
    </source>
</evidence>
<feature type="domain" description="DUF1468" evidence="2">
    <location>
        <begin position="20"/>
        <end position="162"/>
    </location>
</feature>
<dbReference type="Pfam" id="PF07331">
    <property type="entry name" value="TctB"/>
    <property type="match status" value="1"/>
</dbReference>
<feature type="transmembrane region" description="Helical" evidence="1">
    <location>
        <begin position="139"/>
        <end position="159"/>
    </location>
</feature>
<gene>
    <name evidence="3" type="ORF">GCM10020260_07600</name>
</gene>
<evidence type="ECO:0000313" key="3">
    <source>
        <dbReference type="EMBL" id="GAA3281697.1"/>
    </source>
</evidence>
<accession>A0ABP6RGV6</accession>
<keyword evidence="1" id="KW-1133">Transmembrane helix</keyword>
<feature type="transmembrane region" description="Helical" evidence="1">
    <location>
        <begin position="91"/>
        <end position="109"/>
    </location>
</feature>
<keyword evidence="1" id="KW-0812">Transmembrane</keyword>
<keyword evidence="1" id="KW-0472">Membrane</keyword>
<reference evidence="4" key="1">
    <citation type="journal article" date="2019" name="Int. J. Syst. Evol. Microbiol.">
        <title>The Global Catalogue of Microorganisms (GCM) 10K type strain sequencing project: providing services to taxonomists for standard genome sequencing and annotation.</title>
        <authorList>
            <consortium name="The Broad Institute Genomics Platform"/>
            <consortium name="The Broad Institute Genome Sequencing Center for Infectious Disease"/>
            <person name="Wu L."/>
            <person name="Ma J."/>
        </authorList>
    </citation>
    <scope>NUCLEOTIDE SEQUENCE [LARGE SCALE GENOMIC DNA]</scope>
    <source>
        <strain evidence="4">JCM 11483</strain>
    </source>
</reference>
<dbReference type="Proteomes" id="UP001501736">
    <property type="component" value="Unassembled WGS sequence"/>
</dbReference>